<gene>
    <name evidence="3" type="ORF">K7B10_10770</name>
</gene>
<feature type="region of interest" description="Disordered" evidence="1">
    <location>
        <begin position="1"/>
        <end position="36"/>
    </location>
</feature>
<feature type="compositionally biased region" description="Low complexity" evidence="1">
    <location>
        <begin position="242"/>
        <end position="253"/>
    </location>
</feature>
<dbReference type="EMBL" id="JAINUL010000001">
    <property type="protein sequence ID" value="MCC0095258.1"/>
    <property type="molecule type" value="Genomic_DNA"/>
</dbReference>
<evidence type="ECO:0000313" key="4">
    <source>
        <dbReference type="Proteomes" id="UP001520654"/>
    </source>
</evidence>
<protein>
    <submittedName>
        <fullName evidence="3">Uncharacterized protein</fullName>
    </submittedName>
</protein>
<evidence type="ECO:0000256" key="2">
    <source>
        <dbReference type="SAM" id="Phobius"/>
    </source>
</evidence>
<feature type="region of interest" description="Disordered" evidence="1">
    <location>
        <begin position="207"/>
        <end position="253"/>
    </location>
</feature>
<dbReference type="RefSeq" id="WP_229335921.1">
    <property type="nucleotide sequence ID" value="NZ_JAINUL010000001.1"/>
</dbReference>
<feature type="compositionally biased region" description="Pro residues" evidence="1">
    <location>
        <begin position="1"/>
        <end position="20"/>
    </location>
</feature>
<proteinExistence type="predicted"/>
<keyword evidence="4" id="KW-1185">Reference proteome</keyword>
<accession>A0ABS8E2T1</accession>
<name>A0ABS8E2T1_9ACTN</name>
<evidence type="ECO:0000313" key="3">
    <source>
        <dbReference type="EMBL" id="MCC0095258.1"/>
    </source>
</evidence>
<comment type="caution">
    <text evidence="3">The sequence shown here is derived from an EMBL/GenBank/DDBJ whole genome shotgun (WGS) entry which is preliminary data.</text>
</comment>
<keyword evidence="2" id="KW-1133">Transmembrane helix</keyword>
<keyword evidence="2" id="KW-0472">Membrane</keyword>
<sequence length="253" mass="25925">MSVPPAPEPSDQPDPTPPQGPDAGHQAGPARGPGRWLAGSLRWQSLIAAVATALIGGAVTVIVAMISRGPQPAPEPVPSPSATVRPGPVIDTWRTREASDPAHPPSGIAVTFVGTVRGLDPQSRVFAMVRRADEESDWPVAFADVDRRAGTWRAVVHVPRPRLPLEYRTGVLADVPPVAAVPSAGGTAAPEAAGALERLRREGPAATGIITLTPLRPVAPGTPAPTRPASGANPWGAGQRGRGAATGTRTPTA</sequence>
<feature type="transmembrane region" description="Helical" evidence="2">
    <location>
        <begin position="43"/>
        <end position="66"/>
    </location>
</feature>
<organism evidence="3 4">
    <name type="scientific">Streptomyces flavotricini</name>
    <dbReference type="NCBI Taxonomy" id="66888"/>
    <lineage>
        <taxon>Bacteria</taxon>
        <taxon>Bacillati</taxon>
        <taxon>Actinomycetota</taxon>
        <taxon>Actinomycetes</taxon>
        <taxon>Kitasatosporales</taxon>
        <taxon>Streptomycetaceae</taxon>
        <taxon>Streptomyces</taxon>
    </lineage>
</organism>
<reference evidence="3 4" key="1">
    <citation type="submission" date="2021-08" db="EMBL/GenBank/DDBJ databases">
        <title>Genomic Architecture of Streptomyces flavotricini NGL1 and Streptomyces erythrochromogenes HMS4 With Differential Plant Beneficial attributes and laccase production capabilities.</title>
        <authorList>
            <person name="Salwan R."/>
            <person name="Kaur R."/>
            <person name="Sharma V."/>
        </authorList>
    </citation>
    <scope>NUCLEOTIDE SEQUENCE [LARGE SCALE GENOMIC DNA]</scope>
    <source>
        <strain evidence="3 4">NGL1</strain>
    </source>
</reference>
<keyword evidence="2" id="KW-0812">Transmembrane</keyword>
<evidence type="ECO:0000256" key="1">
    <source>
        <dbReference type="SAM" id="MobiDB-lite"/>
    </source>
</evidence>
<dbReference type="Proteomes" id="UP001520654">
    <property type="component" value="Unassembled WGS sequence"/>
</dbReference>